<name>A0A5C4RC73_9RHOB</name>
<dbReference type="RefSeq" id="WP_139597505.1">
    <property type="nucleotide sequence ID" value="NZ_VDDC01000001.1"/>
</dbReference>
<dbReference type="SUPFAM" id="SSF52540">
    <property type="entry name" value="P-loop containing nucleoside triphosphate hydrolases"/>
    <property type="match status" value="1"/>
</dbReference>
<protein>
    <submittedName>
        <fullName evidence="2">Uncharacterized protein</fullName>
    </submittedName>
</protein>
<accession>A0A5C4RC73</accession>
<dbReference type="InterPro" id="IPR027417">
    <property type="entry name" value="P-loop_NTPase"/>
</dbReference>
<gene>
    <name evidence="2" type="ORF">FHD67_00825</name>
</gene>
<dbReference type="Pfam" id="PF13481">
    <property type="entry name" value="AAA_25"/>
    <property type="match status" value="1"/>
</dbReference>
<proteinExistence type="predicted"/>
<evidence type="ECO:0000256" key="1">
    <source>
        <dbReference type="SAM" id="MobiDB-lite"/>
    </source>
</evidence>
<feature type="compositionally biased region" description="Basic and acidic residues" evidence="1">
    <location>
        <begin position="1"/>
        <end position="11"/>
    </location>
</feature>
<feature type="region of interest" description="Disordered" evidence="1">
    <location>
        <begin position="1"/>
        <end position="71"/>
    </location>
</feature>
<dbReference type="Gene3D" id="3.40.50.300">
    <property type="entry name" value="P-loop containing nucleotide triphosphate hydrolases"/>
    <property type="match status" value="1"/>
</dbReference>
<comment type="caution">
    <text evidence="2">The sequence shown here is derived from an EMBL/GenBank/DDBJ whole genome shotgun (WGS) entry which is preliminary data.</text>
</comment>
<evidence type="ECO:0000313" key="3">
    <source>
        <dbReference type="Proteomes" id="UP000304880"/>
    </source>
</evidence>
<dbReference type="Proteomes" id="UP000304880">
    <property type="component" value="Unassembled WGS sequence"/>
</dbReference>
<dbReference type="EMBL" id="VDDC01000001">
    <property type="protein sequence ID" value="TNH41291.1"/>
    <property type="molecule type" value="Genomic_DNA"/>
</dbReference>
<organism evidence="2 3">
    <name type="scientific">Paracoccus haeundaensis</name>
    <dbReference type="NCBI Taxonomy" id="225362"/>
    <lineage>
        <taxon>Bacteria</taxon>
        <taxon>Pseudomonadati</taxon>
        <taxon>Pseudomonadota</taxon>
        <taxon>Alphaproteobacteria</taxon>
        <taxon>Rhodobacterales</taxon>
        <taxon>Paracoccaceae</taxon>
        <taxon>Paracoccus</taxon>
    </lineage>
</organism>
<evidence type="ECO:0000313" key="2">
    <source>
        <dbReference type="EMBL" id="TNH41291.1"/>
    </source>
</evidence>
<keyword evidence="3" id="KW-1185">Reference proteome</keyword>
<feature type="compositionally biased region" description="Polar residues" evidence="1">
    <location>
        <begin position="57"/>
        <end position="69"/>
    </location>
</feature>
<sequence>MNDFSNMDKMDPGQVAGGDWGAGPKLGLSEDEGPPLPPIEAYEGDRDFYPGGGEIQSPPSGSGQRQEANQYRELTDAEKAAVPAFDFKPWGQRQLDKIEMVEFVYADFYARGYTSLTVAQPKVGKSMLAKAEAVDMATGRGFLTGIRRAPLRVLYYNAEDDLSVLESRIAALLCRYKIDQSEIAETLFPVSGVDAESFFMVSGQEGTINEQLFVGLEKFIVEQKIDVLIFDPLQDLSRSPETNEVFRILGQRLRRLASVHQVALGLVHHTRKLAPGASASIDDARGGGALRGTARANRLLVPMSEDEGAKAGVENHRHYFRIAESEGNLAPPTADANRWFQKVSVETPNGAHVGAVVPWKWPDAFMGLRREDAAEVRSAIGACNPPPRESPKSKEWAGFVIAEALGLGCDDKGEKARLASLLKGWITSGVLALETIRDSRAGRDAKVVVVGPNNPLWDPTE</sequence>
<dbReference type="AlphaFoldDB" id="A0A5C4RC73"/>
<reference evidence="2 3" key="1">
    <citation type="submission" date="2019-06" db="EMBL/GenBank/DDBJ databases">
        <authorList>
            <person name="Li J."/>
        </authorList>
    </citation>
    <scope>NUCLEOTIDE SEQUENCE [LARGE SCALE GENOMIC DNA]</scope>
    <source>
        <strain evidence="2 3">CGMCC 1.8012</strain>
    </source>
</reference>